<reference evidence="3 4" key="1">
    <citation type="submission" date="2019-08" db="EMBL/GenBank/DDBJ databases">
        <title>Draft genome sequences of two oriental melons (Cucumis melo L. var makuwa).</title>
        <authorList>
            <person name="Kwon S.-Y."/>
        </authorList>
    </citation>
    <scope>NUCLEOTIDE SEQUENCE [LARGE SCALE GENOMIC DNA]</scope>
    <source>
        <strain evidence="4">cv. Chang Bougi</strain>
        <strain evidence="3">cv. SW 3</strain>
        <tissue evidence="2">Leaf</tissue>
    </source>
</reference>
<gene>
    <name evidence="2" type="ORF">E5676_scaffold322G00720</name>
    <name evidence="1" type="ORF">E6C27_scaffold57G00020</name>
</gene>
<name>A0A5D3DTI1_CUCMM</name>
<evidence type="ECO:0000313" key="4">
    <source>
        <dbReference type="Proteomes" id="UP000321947"/>
    </source>
</evidence>
<organism evidence="2 4">
    <name type="scientific">Cucumis melo var. makuwa</name>
    <name type="common">Oriental melon</name>
    <dbReference type="NCBI Taxonomy" id="1194695"/>
    <lineage>
        <taxon>Eukaryota</taxon>
        <taxon>Viridiplantae</taxon>
        <taxon>Streptophyta</taxon>
        <taxon>Embryophyta</taxon>
        <taxon>Tracheophyta</taxon>
        <taxon>Spermatophyta</taxon>
        <taxon>Magnoliopsida</taxon>
        <taxon>eudicotyledons</taxon>
        <taxon>Gunneridae</taxon>
        <taxon>Pentapetalae</taxon>
        <taxon>rosids</taxon>
        <taxon>fabids</taxon>
        <taxon>Cucurbitales</taxon>
        <taxon>Cucurbitaceae</taxon>
        <taxon>Benincaseae</taxon>
        <taxon>Cucumis</taxon>
    </lineage>
</organism>
<evidence type="ECO:0000313" key="2">
    <source>
        <dbReference type="EMBL" id="TYK26996.1"/>
    </source>
</evidence>
<accession>A0A5D3DTI1</accession>
<dbReference type="Proteomes" id="UP000321393">
    <property type="component" value="Unassembled WGS sequence"/>
</dbReference>
<dbReference type="EMBL" id="SSTD01003209">
    <property type="protein sequence ID" value="TYK26996.1"/>
    <property type="molecule type" value="Genomic_DNA"/>
</dbReference>
<comment type="caution">
    <text evidence="2">The sequence shown here is derived from an EMBL/GenBank/DDBJ whole genome shotgun (WGS) entry which is preliminary data.</text>
</comment>
<sequence length="130" mass="14535">MTSSSKAPKYLWTKEEESTLVECLMELVSTSSWRFDNGIFKPEYHSQLARMVAQKMSRRGRVETFTNIGSNVPKGYKGFAADNGNDMEMPSIFNQGLDMSLDTEWAHDSGEQVTTRMLQVGSRGSGPASR</sequence>
<dbReference type="Proteomes" id="UP000321947">
    <property type="component" value="Unassembled WGS sequence"/>
</dbReference>
<evidence type="ECO:0000313" key="3">
    <source>
        <dbReference type="Proteomes" id="UP000321393"/>
    </source>
</evidence>
<evidence type="ECO:0000313" key="1">
    <source>
        <dbReference type="EMBL" id="KAA0034973.1"/>
    </source>
</evidence>
<dbReference type="AlphaFoldDB" id="A0A5D3DTI1"/>
<protein>
    <submittedName>
        <fullName evidence="2">Retrotransposon protein</fullName>
    </submittedName>
</protein>
<proteinExistence type="predicted"/>
<dbReference type="EMBL" id="SSTE01020204">
    <property type="protein sequence ID" value="KAA0034973.1"/>
    <property type="molecule type" value="Genomic_DNA"/>
</dbReference>